<dbReference type="SUPFAM" id="SSF55447">
    <property type="entry name" value="CO dehydrogenase flavoprotein C-terminal domain-like"/>
    <property type="match status" value="1"/>
</dbReference>
<accession>A0ABU8M074</accession>
<proteinExistence type="predicted"/>
<evidence type="ECO:0000256" key="2">
    <source>
        <dbReference type="ARBA" id="ARBA00022827"/>
    </source>
</evidence>
<dbReference type="Pfam" id="PF03450">
    <property type="entry name" value="CO_deh_flav_C"/>
    <property type="match status" value="1"/>
</dbReference>
<dbReference type="Gene3D" id="3.30.390.50">
    <property type="entry name" value="CO dehydrogenase flavoprotein, C-terminal domain"/>
    <property type="match status" value="1"/>
</dbReference>
<dbReference type="SUPFAM" id="SSF56176">
    <property type="entry name" value="FAD-binding/transporter-associated domain-like"/>
    <property type="match status" value="1"/>
</dbReference>
<dbReference type="Gene3D" id="3.30.43.10">
    <property type="entry name" value="Uridine Diphospho-n-acetylenolpyruvylglucosamine Reductase, domain 2"/>
    <property type="match status" value="1"/>
</dbReference>
<evidence type="ECO:0000313" key="6">
    <source>
        <dbReference type="Proteomes" id="UP001369736"/>
    </source>
</evidence>
<keyword evidence="2" id="KW-0274">FAD</keyword>
<evidence type="ECO:0000256" key="1">
    <source>
        <dbReference type="ARBA" id="ARBA00022630"/>
    </source>
</evidence>
<evidence type="ECO:0000259" key="4">
    <source>
        <dbReference type="PROSITE" id="PS51387"/>
    </source>
</evidence>
<keyword evidence="3" id="KW-0560">Oxidoreductase</keyword>
<dbReference type="InterPro" id="IPR005107">
    <property type="entry name" value="CO_DH_flav_C"/>
</dbReference>
<dbReference type="PROSITE" id="PS51387">
    <property type="entry name" value="FAD_PCMH"/>
    <property type="match status" value="1"/>
</dbReference>
<dbReference type="EMBL" id="JBBEGM010000001">
    <property type="protein sequence ID" value="MEJ2860793.1"/>
    <property type="molecule type" value="Genomic_DNA"/>
</dbReference>
<keyword evidence="1" id="KW-0285">Flavoprotein</keyword>
<protein>
    <submittedName>
        <fullName evidence="5">FAD binding domain-containing protein</fullName>
    </submittedName>
</protein>
<dbReference type="InterPro" id="IPR016167">
    <property type="entry name" value="FAD-bd_PCMH_sub1"/>
</dbReference>
<feature type="domain" description="FAD-binding PCMH-type" evidence="4">
    <location>
        <begin position="1"/>
        <end position="181"/>
    </location>
</feature>
<dbReference type="InterPro" id="IPR016166">
    <property type="entry name" value="FAD-bd_PCMH"/>
</dbReference>
<dbReference type="Proteomes" id="UP001369736">
    <property type="component" value="Unassembled WGS sequence"/>
</dbReference>
<name>A0ABU8M074_9PSEU</name>
<organism evidence="5 6">
    <name type="scientific">Actinomycetospora flava</name>
    <dbReference type="NCBI Taxonomy" id="3129232"/>
    <lineage>
        <taxon>Bacteria</taxon>
        <taxon>Bacillati</taxon>
        <taxon>Actinomycetota</taxon>
        <taxon>Actinomycetes</taxon>
        <taxon>Pseudonocardiales</taxon>
        <taxon>Pseudonocardiaceae</taxon>
        <taxon>Actinomycetospora</taxon>
    </lineage>
</organism>
<dbReference type="Pfam" id="PF00941">
    <property type="entry name" value="FAD_binding_5"/>
    <property type="match status" value="1"/>
</dbReference>
<dbReference type="InterPro" id="IPR036318">
    <property type="entry name" value="FAD-bd_PCMH-like_sf"/>
</dbReference>
<dbReference type="PANTHER" id="PTHR42659">
    <property type="entry name" value="XANTHINE DEHYDROGENASE SUBUNIT C-RELATED"/>
    <property type="match status" value="1"/>
</dbReference>
<dbReference type="InterPro" id="IPR016169">
    <property type="entry name" value="FAD-bd_PCMH_sub2"/>
</dbReference>
<sequence>MKPAPFEYAAPRDLDEALDLLAEHGDDARVLAGGQSLVRMMNARQVSPAVVVDINRVRGLDSLGVTSDNGSSTLRLGATVRQRTSELSGEVAAHAPLLAEAGAQVAHAPVRARGTVVGSVAFADPSAELPAALLALDGLVKVRSRAAERTVAADDFFTGPFRTSLAPDEMVVGVEVPLTPGRTGSAFVELTRRQGDLPVCGAAAVVGVGDDGRVAQARVALCGADQRPVRATAVEAAVVGADGPAAFTEAAARAADGLEPIPSCHGSADFRRHLARVLTARALRTAFARATSPKETTDAR</sequence>
<evidence type="ECO:0000256" key="3">
    <source>
        <dbReference type="ARBA" id="ARBA00023002"/>
    </source>
</evidence>
<evidence type="ECO:0000313" key="5">
    <source>
        <dbReference type="EMBL" id="MEJ2860793.1"/>
    </source>
</evidence>
<dbReference type="InterPro" id="IPR002346">
    <property type="entry name" value="Mopterin_DH_FAD-bd"/>
</dbReference>
<dbReference type="SMART" id="SM01092">
    <property type="entry name" value="CO_deh_flav_C"/>
    <property type="match status" value="1"/>
</dbReference>
<gene>
    <name evidence="5" type="ORF">WCD58_06490</name>
</gene>
<dbReference type="InterPro" id="IPR036683">
    <property type="entry name" value="CO_DH_flav_C_dom_sf"/>
</dbReference>
<dbReference type="InterPro" id="IPR051312">
    <property type="entry name" value="Diverse_Substr_Oxidored"/>
</dbReference>
<keyword evidence="6" id="KW-1185">Reference proteome</keyword>
<dbReference type="PANTHER" id="PTHR42659:SF2">
    <property type="entry name" value="XANTHINE DEHYDROGENASE SUBUNIT C-RELATED"/>
    <property type="match status" value="1"/>
</dbReference>
<reference evidence="5 6" key="1">
    <citation type="submission" date="2024-03" db="EMBL/GenBank/DDBJ databases">
        <title>Actinomycetospora sp. OC33-EN07, a novel actinomycete isolated from wild orchid (Aerides multiflora).</title>
        <authorList>
            <person name="Suriyachadkun C."/>
        </authorList>
    </citation>
    <scope>NUCLEOTIDE SEQUENCE [LARGE SCALE GENOMIC DNA]</scope>
    <source>
        <strain evidence="5 6">OC33-EN07</strain>
    </source>
</reference>
<dbReference type="Gene3D" id="3.30.465.10">
    <property type="match status" value="1"/>
</dbReference>
<comment type="caution">
    <text evidence="5">The sequence shown here is derived from an EMBL/GenBank/DDBJ whole genome shotgun (WGS) entry which is preliminary data.</text>
</comment>
<dbReference type="RefSeq" id="WP_337700679.1">
    <property type="nucleotide sequence ID" value="NZ_JBBEGM010000001.1"/>
</dbReference>